<dbReference type="AlphaFoldDB" id="A0A1I0M4D6"/>
<feature type="chain" id="PRO_5011657959" evidence="1">
    <location>
        <begin position="22"/>
        <end position="222"/>
    </location>
</feature>
<keyword evidence="4" id="KW-1185">Reference proteome</keyword>
<feature type="domain" description="Peptidase M15C" evidence="2">
    <location>
        <begin position="132"/>
        <end position="216"/>
    </location>
</feature>
<dbReference type="InterPro" id="IPR009045">
    <property type="entry name" value="Zn_M74/Hedgehog-like"/>
</dbReference>
<dbReference type="Proteomes" id="UP000199373">
    <property type="component" value="Unassembled WGS sequence"/>
</dbReference>
<keyword evidence="3" id="KW-0378">Hydrolase</keyword>
<organism evidence="3 4">
    <name type="scientific">Prevotella aff. ruminicola Tc2-24</name>
    <dbReference type="NCBI Taxonomy" id="81582"/>
    <lineage>
        <taxon>Bacteria</taxon>
        <taxon>Pseudomonadati</taxon>
        <taxon>Bacteroidota</taxon>
        <taxon>Bacteroidia</taxon>
        <taxon>Bacteroidales</taxon>
        <taxon>Prevotellaceae</taxon>
        <taxon>Prevotella</taxon>
    </lineage>
</organism>
<dbReference type="Pfam" id="PF13539">
    <property type="entry name" value="Peptidase_M15_4"/>
    <property type="match status" value="1"/>
</dbReference>
<reference evidence="3 4" key="1">
    <citation type="submission" date="2016-10" db="EMBL/GenBank/DDBJ databases">
        <authorList>
            <person name="de Groot N.N."/>
        </authorList>
    </citation>
    <scope>NUCLEOTIDE SEQUENCE [LARGE SCALE GENOMIC DNA]</scope>
    <source>
        <strain evidence="3 4">TC2-24</strain>
    </source>
</reference>
<feature type="signal peptide" evidence="1">
    <location>
        <begin position="1"/>
        <end position="21"/>
    </location>
</feature>
<evidence type="ECO:0000313" key="4">
    <source>
        <dbReference type="Proteomes" id="UP000199373"/>
    </source>
</evidence>
<keyword evidence="1" id="KW-0732">Signal</keyword>
<sequence>MTLIKLLIILSWLSWHSPVQSQDISDGFSVQAIPDSIWQHMQGKSYRPNPHIGRADLRYLRVRHYDYDGKTHDGEIICNRLIADKVLKIFQELYIHHYPIQRIRLTDDYDGDDERQMRDNNTSCFNYRTVSGSQKLSYHARGLAIDINPLYNPFIRKRKDGSIEVQPVTARPYVKRNSPHPYIILKGDLCYRLFIKYGFAWGGDWKSSKDYQHFEYNKKILP</sequence>
<evidence type="ECO:0000313" key="3">
    <source>
        <dbReference type="EMBL" id="SEV82824.1"/>
    </source>
</evidence>
<dbReference type="GO" id="GO:0004180">
    <property type="term" value="F:carboxypeptidase activity"/>
    <property type="evidence" value="ECO:0007669"/>
    <property type="project" value="UniProtKB-KW"/>
</dbReference>
<dbReference type="RefSeq" id="WP_091914232.1">
    <property type="nucleotide sequence ID" value="NZ_FOIQ01000001.1"/>
</dbReference>
<protein>
    <submittedName>
        <fullName evidence="3">D-alanyl-D-alanine carboxypeptidase</fullName>
    </submittedName>
</protein>
<keyword evidence="3" id="KW-0121">Carboxypeptidase</keyword>
<evidence type="ECO:0000256" key="1">
    <source>
        <dbReference type="SAM" id="SignalP"/>
    </source>
</evidence>
<name>A0A1I0M4D6_9BACT</name>
<accession>A0A1I0M4D6</accession>
<dbReference type="InterPro" id="IPR039561">
    <property type="entry name" value="Peptidase_M15C"/>
</dbReference>
<gene>
    <name evidence="3" type="ORF">SAMN04487850_0280</name>
</gene>
<keyword evidence="3" id="KW-0645">Protease</keyword>
<evidence type="ECO:0000259" key="2">
    <source>
        <dbReference type="Pfam" id="PF13539"/>
    </source>
</evidence>
<dbReference type="Gene3D" id="3.30.1380.10">
    <property type="match status" value="1"/>
</dbReference>
<proteinExistence type="predicted"/>
<dbReference type="SUPFAM" id="SSF55166">
    <property type="entry name" value="Hedgehog/DD-peptidase"/>
    <property type="match status" value="1"/>
</dbReference>
<dbReference type="EMBL" id="FOIQ01000001">
    <property type="protein sequence ID" value="SEV82824.1"/>
    <property type="molecule type" value="Genomic_DNA"/>
</dbReference>